<dbReference type="Gene3D" id="3.30.40.10">
    <property type="entry name" value="Zinc/RING finger domain, C3HC4 (zinc finger)"/>
    <property type="match status" value="2"/>
</dbReference>
<dbReference type="GO" id="GO:0061630">
    <property type="term" value="F:ubiquitin protein ligase activity"/>
    <property type="evidence" value="ECO:0007669"/>
    <property type="project" value="TreeGrafter"/>
</dbReference>
<dbReference type="AlphaFoldDB" id="A0A9N9SMD9"/>
<evidence type="ECO:0000256" key="1">
    <source>
        <dbReference type="ARBA" id="ARBA00022723"/>
    </source>
</evidence>
<evidence type="ECO:0000256" key="2">
    <source>
        <dbReference type="ARBA" id="ARBA00022771"/>
    </source>
</evidence>
<accession>A0A9N9SMD9</accession>
<evidence type="ECO:0000256" key="3">
    <source>
        <dbReference type="ARBA" id="ARBA00022833"/>
    </source>
</evidence>
<dbReference type="InterPro" id="IPR004162">
    <property type="entry name" value="SINA-like_animal"/>
</dbReference>
<feature type="domain" description="SIAH-type" evidence="5">
    <location>
        <begin position="259"/>
        <end position="317"/>
    </location>
</feature>
<evidence type="ECO:0000313" key="6">
    <source>
        <dbReference type="EMBL" id="CAG9827650.1"/>
    </source>
</evidence>
<evidence type="ECO:0000313" key="7">
    <source>
        <dbReference type="Proteomes" id="UP001153709"/>
    </source>
</evidence>
<dbReference type="PANTHER" id="PTHR45877">
    <property type="entry name" value="E3 UBIQUITIN-PROTEIN LIGASE SIAH2"/>
    <property type="match status" value="1"/>
</dbReference>
<gene>
    <name evidence="6" type="ORF">DIABBA_LOCUS1633</name>
</gene>
<dbReference type="EMBL" id="OU898276">
    <property type="protein sequence ID" value="CAG9827650.1"/>
    <property type="molecule type" value="Genomic_DNA"/>
</dbReference>
<keyword evidence="2 4" id="KW-0863">Zinc-finger</keyword>
<dbReference type="GO" id="GO:0008270">
    <property type="term" value="F:zinc ion binding"/>
    <property type="evidence" value="ECO:0007669"/>
    <property type="project" value="UniProtKB-KW"/>
</dbReference>
<keyword evidence="3" id="KW-0862">Zinc</keyword>
<protein>
    <recommendedName>
        <fullName evidence="5">SIAH-type domain-containing protein</fullName>
    </recommendedName>
</protein>
<keyword evidence="7" id="KW-1185">Reference proteome</keyword>
<dbReference type="GO" id="GO:0031624">
    <property type="term" value="F:ubiquitin conjugating enzyme binding"/>
    <property type="evidence" value="ECO:0007669"/>
    <property type="project" value="TreeGrafter"/>
</dbReference>
<dbReference type="InterPro" id="IPR013010">
    <property type="entry name" value="Znf_SIAH"/>
</dbReference>
<evidence type="ECO:0000256" key="4">
    <source>
        <dbReference type="PROSITE-ProRule" id="PRU00455"/>
    </source>
</evidence>
<dbReference type="PROSITE" id="PS51081">
    <property type="entry name" value="ZF_SIAH"/>
    <property type="match status" value="1"/>
</dbReference>
<dbReference type="GO" id="GO:0043161">
    <property type="term" value="P:proteasome-mediated ubiquitin-dependent protein catabolic process"/>
    <property type="evidence" value="ECO:0007669"/>
    <property type="project" value="TreeGrafter"/>
</dbReference>
<proteinExistence type="predicted"/>
<dbReference type="OrthoDB" id="6768780at2759"/>
<dbReference type="Pfam" id="PF21361">
    <property type="entry name" value="Sina_ZnF"/>
    <property type="match status" value="1"/>
</dbReference>
<organism evidence="6 7">
    <name type="scientific">Diabrotica balteata</name>
    <name type="common">Banded cucumber beetle</name>
    <dbReference type="NCBI Taxonomy" id="107213"/>
    <lineage>
        <taxon>Eukaryota</taxon>
        <taxon>Metazoa</taxon>
        <taxon>Ecdysozoa</taxon>
        <taxon>Arthropoda</taxon>
        <taxon>Hexapoda</taxon>
        <taxon>Insecta</taxon>
        <taxon>Pterygota</taxon>
        <taxon>Neoptera</taxon>
        <taxon>Endopterygota</taxon>
        <taxon>Coleoptera</taxon>
        <taxon>Polyphaga</taxon>
        <taxon>Cucujiformia</taxon>
        <taxon>Chrysomeloidea</taxon>
        <taxon>Chrysomelidae</taxon>
        <taxon>Galerucinae</taxon>
        <taxon>Diabroticina</taxon>
        <taxon>Diabroticites</taxon>
        <taxon>Diabrotica</taxon>
    </lineage>
</organism>
<dbReference type="InterPro" id="IPR013083">
    <property type="entry name" value="Znf_RING/FYVE/PHD"/>
</dbReference>
<sequence>MLQIPQYVLENLRCSICGSYLSSKPLMIRAENKQVCGKCYKLLPAYEKEKCVRQIGLESVAEVLVFPCRYNTQGCPYKFKWCEDKEHEATCPYRSLMSLSTDSSRYCNIDDIYNDSQSSYGSELHCETPQVKATFSYKIKDKTSEMKNLSYTLDIKGNCDNTLVIKNTNTEEAEEVELKMDGTVFLGSKPELLFSDITATPVSSHNIYETLRTYDTREAVCLQCGKIPNHTDYPIIGQNECLKYKSNLCVHCVKQLEKEAKTLCKNHKKGCRETLDFDSAHNHETNCQFNDYKCILEPCNVNSTLFNLKEHIKNEHSSEIFLTNEFNKRLTSKDDVFVVFCYGNIFKCVYFYYKSFVELTVTYIGSSDEAVKFFYEVIVNIKGYVISKRSKCTNLNTAMLDKGITFEKSELVGAADKRLNVEATIRIINKK</sequence>
<dbReference type="SUPFAM" id="SSF49599">
    <property type="entry name" value="TRAF domain-like"/>
    <property type="match status" value="2"/>
</dbReference>
<dbReference type="Proteomes" id="UP001153709">
    <property type="component" value="Chromosome 1"/>
</dbReference>
<dbReference type="PANTHER" id="PTHR45877:SF2">
    <property type="entry name" value="E3 UBIQUITIN-PROTEIN LIGASE SINA-RELATED"/>
    <property type="match status" value="1"/>
</dbReference>
<reference evidence="6" key="1">
    <citation type="submission" date="2022-01" db="EMBL/GenBank/DDBJ databases">
        <authorList>
            <person name="King R."/>
        </authorList>
    </citation>
    <scope>NUCLEOTIDE SEQUENCE</scope>
</reference>
<keyword evidence="1" id="KW-0479">Metal-binding</keyword>
<name>A0A9N9SMD9_DIABA</name>
<dbReference type="GO" id="GO:0005737">
    <property type="term" value="C:cytoplasm"/>
    <property type="evidence" value="ECO:0007669"/>
    <property type="project" value="TreeGrafter"/>
</dbReference>
<evidence type="ECO:0000259" key="5">
    <source>
        <dbReference type="PROSITE" id="PS51081"/>
    </source>
</evidence>